<name>B2J9J8_NOSP7</name>
<dbReference type="HOGENOM" id="CLU_1233980_0_0_3"/>
<dbReference type="EnsemblBacteria" id="ACC79497">
    <property type="protein sequence ID" value="ACC79497"/>
    <property type="gene ID" value="Npun_F0745"/>
</dbReference>
<proteinExistence type="predicted"/>
<dbReference type="EMBL" id="CP001037">
    <property type="protein sequence ID" value="ACC79497.1"/>
    <property type="molecule type" value="Genomic_DNA"/>
</dbReference>
<dbReference type="OrthoDB" id="488553at2"/>
<dbReference type="eggNOG" id="ENOG5032FI8">
    <property type="taxonomic scope" value="Bacteria"/>
</dbReference>
<dbReference type="Proteomes" id="UP000001191">
    <property type="component" value="Chromosome"/>
</dbReference>
<evidence type="ECO:0000313" key="3">
    <source>
        <dbReference type="Proteomes" id="UP000001191"/>
    </source>
</evidence>
<dbReference type="RefSeq" id="WP_012407522.1">
    <property type="nucleotide sequence ID" value="NC_010628.1"/>
</dbReference>
<evidence type="ECO:0000313" key="2">
    <source>
        <dbReference type="EMBL" id="ACC79497.1"/>
    </source>
</evidence>
<evidence type="ECO:0000256" key="1">
    <source>
        <dbReference type="SAM" id="Coils"/>
    </source>
</evidence>
<organism evidence="2 3">
    <name type="scientific">Nostoc punctiforme (strain ATCC 29133 / PCC 73102)</name>
    <dbReference type="NCBI Taxonomy" id="63737"/>
    <lineage>
        <taxon>Bacteria</taxon>
        <taxon>Bacillati</taxon>
        <taxon>Cyanobacteriota</taxon>
        <taxon>Cyanophyceae</taxon>
        <taxon>Nostocales</taxon>
        <taxon>Nostocaceae</taxon>
        <taxon>Nostoc</taxon>
    </lineage>
</organism>
<gene>
    <name evidence="2" type="ordered locus">Npun_F0745</name>
</gene>
<feature type="coiled-coil region" evidence="1">
    <location>
        <begin position="2"/>
        <end position="33"/>
    </location>
</feature>
<accession>B2J9J8</accession>
<reference evidence="3" key="1">
    <citation type="submission" date="2008-04" db="EMBL/GenBank/DDBJ databases">
        <title>Complete sequence of chromosome of Nostoc punctiforme ATCC 29133.</title>
        <authorList>
            <consortium name="US DOE Joint Genome Institute"/>
            <person name="Copeland A."/>
            <person name="Lucas S."/>
            <person name="Lapidus A."/>
            <person name="Glavina del Rio T."/>
            <person name="Dalin E."/>
            <person name="Tice H."/>
            <person name="Pitluck S."/>
            <person name="Chain P."/>
            <person name="Malfatti S."/>
            <person name="Shin M."/>
            <person name="Vergez L."/>
            <person name="Schmutz J."/>
            <person name="Larimer F."/>
            <person name="Land M."/>
            <person name="Hauser L."/>
            <person name="Kyrpides N."/>
            <person name="Kim E."/>
            <person name="Meeks J.C."/>
            <person name="Elhai J."/>
            <person name="Campbell E.L."/>
            <person name="Thiel T."/>
            <person name="Longmire J."/>
            <person name="Potts M."/>
            <person name="Atlas R."/>
        </authorList>
    </citation>
    <scope>NUCLEOTIDE SEQUENCE [LARGE SCALE GENOMIC DNA]</scope>
    <source>
        <strain evidence="3">ATCC 29133 / PCC 73102</strain>
    </source>
</reference>
<protein>
    <submittedName>
        <fullName evidence="2">Uncharacterized protein</fullName>
    </submittedName>
</protein>
<keyword evidence="1" id="KW-0175">Coiled coil</keyword>
<sequence>MENQNEKLLAQLRDDLATEQEKYNARLAEIKVKEQAAMAEKVKRQQSQQRVTETSNLLIQKTIENANLDPRQYRSVYERTFNLYGQQKAQELFVSSVIGLLTHKHTGVESATARFGNGGLTWQAKSFNSPQELYKAVLSSLHGEDGGDFDPLGGHEWFDVILDSLFEDPTFLPAESVMPERFTKYVQGLVAVNQMSRTNPIGLPDADDLTVDDMIYLQSLLGDY</sequence>
<dbReference type="KEGG" id="npu:Npun_F0745"/>
<dbReference type="AlphaFoldDB" id="B2J9J8"/>
<reference evidence="2 3" key="2">
    <citation type="journal article" date="2013" name="Plant Physiol.">
        <title>A Nostoc punctiforme Sugar Transporter Necessary to Establish a Cyanobacterium-Plant Symbiosis.</title>
        <authorList>
            <person name="Ekman M."/>
            <person name="Picossi S."/>
            <person name="Campbell E.L."/>
            <person name="Meeks J.C."/>
            <person name="Flores E."/>
        </authorList>
    </citation>
    <scope>NUCLEOTIDE SEQUENCE [LARGE SCALE GENOMIC DNA]</scope>
    <source>
        <strain evidence="3">ATCC 29133 / PCC 73102</strain>
    </source>
</reference>
<keyword evidence="3" id="KW-1185">Reference proteome</keyword>